<comment type="caution">
    <text evidence="3">The sequence shown here is derived from an EMBL/GenBank/DDBJ whole genome shotgun (WGS) entry which is preliminary data.</text>
</comment>
<evidence type="ECO:0000313" key="3">
    <source>
        <dbReference type="EMBL" id="GAO30094.1"/>
    </source>
</evidence>
<dbReference type="InterPro" id="IPR013783">
    <property type="entry name" value="Ig-like_fold"/>
</dbReference>
<evidence type="ECO:0000256" key="1">
    <source>
        <dbReference type="SAM" id="MobiDB-lite"/>
    </source>
</evidence>
<dbReference type="STRING" id="1236989.JCM15548_12346"/>
<organism evidence="3 4">
    <name type="scientific">Geofilum rubicundum JCM 15548</name>
    <dbReference type="NCBI Taxonomy" id="1236989"/>
    <lineage>
        <taxon>Bacteria</taxon>
        <taxon>Pseudomonadati</taxon>
        <taxon>Bacteroidota</taxon>
        <taxon>Bacteroidia</taxon>
        <taxon>Marinilabiliales</taxon>
        <taxon>Marinilabiliaceae</taxon>
        <taxon>Geofilum</taxon>
    </lineage>
</organism>
<evidence type="ECO:0000313" key="4">
    <source>
        <dbReference type="Proteomes" id="UP000032900"/>
    </source>
</evidence>
<dbReference type="SUPFAM" id="SSF49265">
    <property type="entry name" value="Fibronectin type III"/>
    <property type="match status" value="2"/>
</dbReference>
<feature type="domain" description="Fibronectin type-III" evidence="2">
    <location>
        <begin position="509"/>
        <end position="603"/>
    </location>
</feature>
<feature type="region of interest" description="Disordered" evidence="1">
    <location>
        <begin position="667"/>
        <end position="692"/>
    </location>
</feature>
<sequence>MLIICFIALSFSQKTVAQEEAFSATIQIRGRYVEGTGIELRYFPDRRAVLLNGLQRGLVLERAVGNGEFEELALLQPYSDQQWETAIAAAETDSETQDYLDLAYHFLQSATTPSGGNFSFEEGISEMRQQRADEDFEYAVFVLSAVREAQVAEALALSYTDSDVQPGATYTYRVRPVEEHPLYRVNPAPFTMEAVVDNEAYQNEVYVYEGDTELNFAWEETEHLSGYFVERRAPGETDFTPLNEAPLYNLSGQLNYENARGSYREEDLVNYQTYTYRFYASNLYGERVLVDEVKAMPRDRTPPEQPYLEKPEHVAPREVLVKWQMNENPAEDLMGFAVARSDAPEGDFRLLHNELLPAATRTFTDTSFVEGARNYYVVQAVDTAFNVSSSFPVAVTLIDTVPPVQPIIESGVIDSLGVVTLTMTQNPERDLMGYRIFRANDPEHEFSVIREGFLEIDSMEQQVQLVFTDTVTLNSLTPAIYYRARALDFNHNQSEFSDILRVERPDTIAPTTPVFKRLVNSTDQIDLYFALSESEDVVEQILYRKTSIEAPWMAYATIAAPQTQFTDTEVEQGTTYYYSMRARDNSGNFSTYAHPVFGKAYDNGVREVVSDLTLTEEEGTITLNWAYEGMNEDTFFVIYRTDNQGRLKTHRRAEGLSFSEPLRGEGPLSYAVRTHTTDGGQSPMSEVVTYEP</sequence>
<reference evidence="3 4" key="1">
    <citation type="journal article" date="2015" name="Microbes Environ.">
        <title>Distribution and evolution of nitrogen fixation genes in the phylum bacteroidetes.</title>
        <authorList>
            <person name="Inoue J."/>
            <person name="Oshima K."/>
            <person name="Suda W."/>
            <person name="Sakamoto M."/>
            <person name="Iino T."/>
            <person name="Noda S."/>
            <person name="Hongoh Y."/>
            <person name="Hattori M."/>
            <person name="Ohkuma M."/>
        </authorList>
    </citation>
    <scope>NUCLEOTIDE SEQUENCE [LARGE SCALE GENOMIC DNA]</scope>
    <source>
        <strain evidence="3">JCM 15548</strain>
    </source>
</reference>
<name>A0A0E9LXW4_9BACT</name>
<accession>A0A0E9LXW4</accession>
<proteinExistence type="predicted"/>
<protein>
    <submittedName>
        <fullName evidence="3">Large repetitive protein</fullName>
    </submittedName>
</protein>
<dbReference type="Proteomes" id="UP000032900">
    <property type="component" value="Unassembled WGS sequence"/>
</dbReference>
<dbReference type="PROSITE" id="PS50853">
    <property type="entry name" value="FN3"/>
    <property type="match status" value="2"/>
</dbReference>
<evidence type="ECO:0000259" key="2">
    <source>
        <dbReference type="PROSITE" id="PS50853"/>
    </source>
</evidence>
<dbReference type="Gene3D" id="2.60.40.10">
    <property type="entry name" value="Immunoglobulins"/>
    <property type="match status" value="3"/>
</dbReference>
<keyword evidence="4" id="KW-1185">Reference proteome</keyword>
<gene>
    <name evidence="3" type="ORF">JCM15548_12346</name>
</gene>
<dbReference type="AlphaFoldDB" id="A0A0E9LXW4"/>
<dbReference type="EMBL" id="BAZW01000018">
    <property type="protein sequence ID" value="GAO30094.1"/>
    <property type="molecule type" value="Genomic_DNA"/>
</dbReference>
<dbReference type="InterPro" id="IPR036116">
    <property type="entry name" value="FN3_sf"/>
</dbReference>
<feature type="domain" description="Fibronectin type-III" evidence="2">
    <location>
        <begin position="302"/>
        <end position="403"/>
    </location>
</feature>
<dbReference type="InterPro" id="IPR003961">
    <property type="entry name" value="FN3_dom"/>
</dbReference>